<dbReference type="GO" id="GO:0015074">
    <property type="term" value="P:DNA integration"/>
    <property type="evidence" value="ECO:0007669"/>
    <property type="project" value="InterPro"/>
</dbReference>
<dbReference type="InterPro" id="IPR025948">
    <property type="entry name" value="HTH-like_dom"/>
</dbReference>
<proteinExistence type="predicted"/>
<evidence type="ECO:0000256" key="1">
    <source>
        <dbReference type="ARBA" id="ARBA00002286"/>
    </source>
</evidence>
<feature type="domain" description="Integrase catalytic" evidence="2">
    <location>
        <begin position="115"/>
        <end position="290"/>
    </location>
</feature>
<dbReference type="PROSITE" id="PS50994">
    <property type="entry name" value="INTEGRASE"/>
    <property type="match status" value="1"/>
</dbReference>
<evidence type="ECO:0000313" key="3">
    <source>
        <dbReference type="EMBL" id="MCH1627993.1"/>
    </source>
</evidence>
<dbReference type="InterPro" id="IPR012337">
    <property type="entry name" value="RNaseH-like_sf"/>
</dbReference>
<dbReference type="PANTHER" id="PTHR46889:SF5">
    <property type="entry name" value="INTEGRASE PROTEIN"/>
    <property type="match status" value="1"/>
</dbReference>
<gene>
    <name evidence="3" type="ORF">MJG50_21990</name>
</gene>
<organism evidence="3 4">
    <name type="scientific">Fredinandcohnia quinoae</name>
    <dbReference type="NCBI Taxonomy" id="2918902"/>
    <lineage>
        <taxon>Bacteria</taxon>
        <taxon>Bacillati</taxon>
        <taxon>Bacillota</taxon>
        <taxon>Bacilli</taxon>
        <taxon>Bacillales</taxon>
        <taxon>Bacillaceae</taxon>
        <taxon>Fredinandcohnia</taxon>
    </lineage>
</organism>
<dbReference type="Proteomes" id="UP001431131">
    <property type="component" value="Unassembled WGS sequence"/>
</dbReference>
<dbReference type="GO" id="GO:0003676">
    <property type="term" value="F:nucleic acid binding"/>
    <property type="evidence" value="ECO:0007669"/>
    <property type="project" value="InterPro"/>
</dbReference>
<dbReference type="SUPFAM" id="SSF53098">
    <property type="entry name" value="Ribonuclease H-like"/>
    <property type="match status" value="1"/>
</dbReference>
<comment type="function">
    <text evidence="1">Involved in the transposition of the insertion sequence.</text>
</comment>
<comment type="caution">
    <text evidence="3">The sequence shown here is derived from an EMBL/GenBank/DDBJ whole genome shotgun (WGS) entry which is preliminary data.</text>
</comment>
<protein>
    <submittedName>
        <fullName evidence="3">IS3 family transposase</fullName>
    </submittedName>
</protein>
<dbReference type="RefSeq" id="WP_240257910.1">
    <property type="nucleotide sequence ID" value="NZ_JAKTTI010000083.1"/>
</dbReference>
<name>A0AAW5EFJ9_9BACI</name>
<reference evidence="3" key="1">
    <citation type="submission" date="2022-02" db="EMBL/GenBank/DDBJ databases">
        <title>Fredinandcohnia quinoae sp. nov. isolated from Chenopodium quinoa seeds.</title>
        <authorList>
            <person name="Saati-Santamaria Z."/>
            <person name="Flores-Felix J.D."/>
            <person name="Igual J.M."/>
            <person name="Velazquez E."/>
            <person name="Garcia-Fraile P."/>
            <person name="Martinez-Molina E."/>
        </authorList>
    </citation>
    <scope>NUCLEOTIDE SEQUENCE</scope>
    <source>
        <strain evidence="3">SECRCQ15</strain>
    </source>
</reference>
<dbReference type="Pfam" id="PF00665">
    <property type="entry name" value="rve"/>
    <property type="match status" value="1"/>
</dbReference>
<dbReference type="EMBL" id="JAKTTI010000083">
    <property type="protein sequence ID" value="MCH1627993.1"/>
    <property type="molecule type" value="Genomic_DNA"/>
</dbReference>
<dbReference type="InterPro" id="IPR048020">
    <property type="entry name" value="Transpos_IS3"/>
</dbReference>
<dbReference type="InterPro" id="IPR050900">
    <property type="entry name" value="Transposase_IS3/IS150/IS904"/>
</dbReference>
<dbReference type="AlphaFoldDB" id="A0AAW5EFJ9"/>
<dbReference type="InterPro" id="IPR036397">
    <property type="entry name" value="RNaseH_sf"/>
</dbReference>
<dbReference type="NCBIfam" id="NF033516">
    <property type="entry name" value="transpos_IS3"/>
    <property type="match status" value="1"/>
</dbReference>
<dbReference type="Gene3D" id="3.30.420.10">
    <property type="entry name" value="Ribonuclease H-like superfamily/Ribonuclease H"/>
    <property type="match status" value="1"/>
</dbReference>
<dbReference type="Pfam" id="PF13276">
    <property type="entry name" value="HTH_21"/>
    <property type="match status" value="1"/>
</dbReference>
<evidence type="ECO:0000313" key="4">
    <source>
        <dbReference type="Proteomes" id="UP001431131"/>
    </source>
</evidence>
<sequence length="290" mass="34030">MNDKEAQFAFIHANAKSHPVQKLVEITEVSRSGYYKWLKRNAENVQDTKDEMLLPYITKIFQYHRGTYGRKRIKLALKDEYGLIINEKRVSRIMRKYGLYCRIRRKRFRNRVQPHGEFPNILNRNFKAIKSGIKLAIDITYVEVKKGSQKWMYVCAIKDLFNGEIVSYSIGQSQNMGLVFRALEDLKKKGFEKGAIIHSDQGIQFTNPGYIKRLEKMGLTQSMSRRGNCWDNACIENFFGHLKCEMYYFTQPETAVEVIDAVASYINYYNHKRIQTKLKMSPVNYRLKSA</sequence>
<dbReference type="InterPro" id="IPR001584">
    <property type="entry name" value="Integrase_cat-core"/>
</dbReference>
<evidence type="ECO:0000259" key="2">
    <source>
        <dbReference type="PROSITE" id="PS50994"/>
    </source>
</evidence>
<dbReference type="PANTHER" id="PTHR46889">
    <property type="entry name" value="TRANSPOSASE INSF FOR INSERTION SEQUENCE IS3B-RELATED"/>
    <property type="match status" value="1"/>
</dbReference>
<keyword evidence="4" id="KW-1185">Reference proteome</keyword>
<dbReference type="Pfam" id="PF13333">
    <property type="entry name" value="rve_2"/>
    <property type="match status" value="1"/>
</dbReference>
<accession>A0AAW5EFJ9</accession>